<protein>
    <submittedName>
        <fullName evidence="4">Threonine synthase</fullName>
    </submittedName>
</protein>
<feature type="domain" description="Tryptophan synthase beta chain-like PALP" evidence="3">
    <location>
        <begin position="66"/>
        <end position="358"/>
    </location>
</feature>
<sequence length="367" mass="40181">MRLALPIKPNGKIKYLQCIRCGETYPVDDYFEGCPKCRDEGKPANLTFVYAEYGKECPLPYDSYSSLGEGNTPLLPVFDEFPSFYLKYEGRNPSGSHKDRMSAMIVTRAAEKGYEGVAVATSGNAGLSLASYCAYFGLKCAVIATKDLNPQVRRFLEAYGAEIHLTDTPMERWEILKRKKEEGFYPGSNYSNPPVGTVHFGVQGYKAVAYEIVGQLKGTVPDKVLVPASRGDLLWGVWLGFKEMKQADPSLALPAMIACEPFARLSRVLDGEDYTRSFPGETALKSIDGTTVTYQAVKALRESNGFAVEISNEEAEAARKELAKRGILLELSSAASYGAYKKLRKNGAVGEEEVVVAIGTSSGFVEI</sequence>
<accession>A0A3E0K4A8</accession>
<dbReference type="InterPro" id="IPR001926">
    <property type="entry name" value="TrpB-like_PALP"/>
</dbReference>
<gene>
    <name evidence="4" type="ORF">C6P37_07855</name>
</gene>
<evidence type="ECO:0000259" key="3">
    <source>
        <dbReference type="Pfam" id="PF00291"/>
    </source>
</evidence>
<dbReference type="AlphaFoldDB" id="A0A3E0K4A8"/>
<dbReference type="PANTHER" id="PTHR10314">
    <property type="entry name" value="CYSTATHIONINE BETA-SYNTHASE"/>
    <property type="match status" value="1"/>
</dbReference>
<dbReference type="InterPro" id="IPR036052">
    <property type="entry name" value="TrpB-like_PALP_sf"/>
</dbReference>
<proteinExistence type="predicted"/>
<dbReference type="InterPro" id="IPR050214">
    <property type="entry name" value="Cys_Synth/Cystath_Beta-Synth"/>
</dbReference>
<dbReference type="GO" id="GO:1901605">
    <property type="term" value="P:alpha-amino acid metabolic process"/>
    <property type="evidence" value="ECO:0007669"/>
    <property type="project" value="UniProtKB-ARBA"/>
</dbReference>
<organism evidence="4 5">
    <name type="scientific">Caldibacillus debilis</name>
    <dbReference type="NCBI Taxonomy" id="301148"/>
    <lineage>
        <taxon>Bacteria</taxon>
        <taxon>Bacillati</taxon>
        <taxon>Bacillota</taxon>
        <taxon>Bacilli</taxon>
        <taxon>Bacillales</taxon>
        <taxon>Bacillaceae</taxon>
        <taxon>Caldibacillus</taxon>
    </lineage>
</organism>
<evidence type="ECO:0000313" key="4">
    <source>
        <dbReference type="EMBL" id="REJ28550.1"/>
    </source>
</evidence>
<keyword evidence="2" id="KW-0663">Pyridoxal phosphate</keyword>
<name>A0A3E0K4A8_9BACI</name>
<evidence type="ECO:0000256" key="2">
    <source>
        <dbReference type="ARBA" id="ARBA00022898"/>
    </source>
</evidence>
<dbReference type="Proteomes" id="UP000257014">
    <property type="component" value="Unassembled WGS sequence"/>
</dbReference>
<comment type="caution">
    <text evidence="4">The sequence shown here is derived from an EMBL/GenBank/DDBJ whole genome shotgun (WGS) entry which is preliminary data.</text>
</comment>
<dbReference type="Gene3D" id="3.40.50.1100">
    <property type="match status" value="2"/>
</dbReference>
<dbReference type="EMBL" id="QEWE01000016">
    <property type="protein sequence ID" value="REJ28550.1"/>
    <property type="molecule type" value="Genomic_DNA"/>
</dbReference>
<comment type="cofactor">
    <cofactor evidence="1">
        <name>pyridoxal 5'-phosphate</name>
        <dbReference type="ChEBI" id="CHEBI:597326"/>
    </cofactor>
</comment>
<evidence type="ECO:0000256" key="1">
    <source>
        <dbReference type="ARBA" id="ARBA00001933"/>
    </source>
</evidence>
<evidence type="ECO:0000313" key="5">
    <source>
        <dbReference type="Proteomes" id="UP000257014"/>
    </source>
</evidence>
<reference evidence="4 5" key="1">
    <citation type="submission" date="2018-03" db="EMBL/GenBank/DDBJ databases">
        <authorList>
            <person name="Keele B.F."/>
        </authorList>
    </citation>
    <scope>NUCLEOTIDE SEQUENCE [LARGE SCALE GENOMIC DNA]</scope>
    <source>
        <strain evidence="4">ZCTH4_d</strain>
    </source>
</reference>
<dbReference type="SUPFAM" id="SSF53686">
    <property type="entry name" value="Tryptophan synthase beta subunit-like PLP-dependent enzymes"/>
    <property type="match status" value="1"/>
</dbReference>
<dbReference type="Pfam" id="PF00291">
    <property type="entry name" value="PALP"/>
    <property type="match status" value="1"/>
</dbReference>